<evidence type="ECO:0000256" key="1">
    <source>
        <dbReference type="ARBA" id="ARBA00022729"/>
    </source>
</evidence>
<keyword evidence="2" id="KW-0325">Glycoprotein</keyword>
<dbReference type="EMBL" id="BTFZ01000001">
    <property type="protein sequence ID" value="GMM33415.1"/>
    <property type="molecule type" value="Genomic_DNA"/>
</dbReference>
<protein>
    <submittedName>
        <fullName evidence="5">Uncharacterized protein</fullName>
    </submittedName>
</protein>
<sequence>MKFSTASTSLLTVATVAQATNLTASVDYVTDFQTTHVTITSCKDNACSETVKPTGYYLKTITTTGVVTHTTVYCPLTAAEAKESSSLKAAAKTSIYKNGTTNATTSYHHETTSTATKKEGLISLDAYGSTAFRLHHATTNKVSTSLSTKAHEETNASSTASVSSYGSGARNFKAAYGAVVGLGALLLL</sequence>
<name>A0AAV5QEM9_9ASCO</name>
<dbReference type="AlphaFoldDB" id="A0AAV5QEM9"/>
<evidence type="ECO:0000313" key="5">
    <source>
        <dbReference type="EMBL" id="GMM33415.1"/>
    </source>
</evidence>
<organism evidence="5 6">
    <name type="scientific">Saccharomycopsis crataegensis</name>
    <dbReference type="NCBI Taxonomy" id="43959"/>
    <lineage>
        <taxon>Eukaryota</taxon>
        <taxon>Fungi</taxon>
        <taxon>Dikarya</taxon>
        <taxon>Ascomycota</taxon>
        <taxon>Saccharomycotina</taxon>
        <taxon>Saccharomycetes</taxon>
        <taxon>Saccharomycopsidaceae</taxon>
        <taxon>Saccharomycopsis</taxon>
    </lineage>
</organism>
<dbReference type="GeneID" id="90071394"/>
<comment type="caution">
    <text evidence="5">The sequence shown here is derived from an EMBL/GenBank/DDBJ whole genome shotgun (WGS) entry which is preliminary data.</text>
</comment>
<evidence type="ECO:0000256" key="2">
    <source>
        <dbReference type="ARBA" id="ARBA00023180"/>
    </source>
</evidence>
<feature type="region of interest" description="Disordered" evidence="3">
    <location>
        <begin position="142"/>
        <end position="164"/>
    </location>
</feature>
<keyword evidence="6" id="KW-1185">Reference proteome</keyword>
<reference evidence="5 6" key="1">
    <citation type="journal article" date="2023" name="Elife">
        <title>Identification of key yeast species and microbe-microbe interactions impacting larval growth of Drosophila in the wild.</title>
        <authorList>
            <person name="Mure A."/>
            <person name="Sugiura Y."/>
            <person name="Maeda R."/>
            <person name="Honda K."/>
            <person name="Sakurai N."/>
            <person name="Takahashi Y."/>
            <person name="Watada M."/>
            <person name="Katoh T."/>
            <person name="Gotoh A."/>
            <person name="Gotoh Y."/>
            <person name="Taniguchi I."/>
            <person name="Nakamura K."/>
            <person name="Hayashi T."/>
            <person name="Katayama T."/>
            <person name="Uemura T."/>
            <person name="Hattori Y."/>
        </authorList>
    </citation>
    <scope>NUCLEOTIDE SEQUENCE [LARGE SCALE GENOMIC DNA]</scope>
    <source>
        <strain evidence="5 6">SC-9</strain>
    </source>
</reference>
<feature type="chain" id="PRO_5043977775" evidence="4">
    <location>
        <begin position="20"/>
        <end position="188"/>
    </location>
</feature>
<evidence type="ECO:0000256" key="4">
    <source>
        <dbReference type="SAM" id="SignalP"/>
    </source>
</evidence>
<proteinExistence type="predicted"/>
<dbReference type="Proteomes" id="UP001360560">
    <property type="component" value="Unassembled WGS sequence"/>
</dbReference>
<dbReference type="InterPro" id="IPR025928">
    <property type="entry name" value="Flocculin_t3_rpt"/>
</dbReference>
<accession>A0AAV5QEM9</accession>
<evidence type="ECO:0000256" key="3">
    <source>
        <dbReference type="SAM" id="MobiDB-lite"/>
    </source>
</evidence>
<dbReference type="Pfam" id="PF13928">
    <property type="entry name" value="Flocculin_t3"/>
    <property type="match status" value="1"/>
</dbReference>
<feature type="signal peptide" evidence="4">
    <location>
        <begin position="1"/>
        <end position="19"/>
    </location>
</feature>
<gene>
    <name evidence="5" type="ORF">DASC09_007400</name>
</gene>
<dbReference type="RefSeq" id="XP_064850415.1">
    <property type="nucleotide sequence ID" value="XM_064994343.1"/>
</dbReference>
<evidence type="ECO:0000313" key="6">
    <source>
        <dbReference type="Proteomes" id="UP001360560"/>
    </source>
</evidence>
<keyword evidence="1 4" id="KW-0732">Signal</keyword>